<dbReference type="EMBL" id="RWGY01000026">
    <property type="protein sequence ID" value="TVU21180.1"/>
    <property type="molecule type" value="Genomic_DNA"/>
</dbReference>
<reference evidence="3 4" key="1">
    <citation type="journal article" date="2019" name="Sci. Rep.">
        <title>A high-quality genome of Eragrostis curvula grass provides insights into Poaceae evolution and supports new strategies to enhance forage quality.</title>
        <authorList>
            <person name="Carballo J."/>
            <person name="Santos B.A.C.M."/>
            <person name="Zappacosta D."/>
            <person name="Garbus I."/>
            <person name="Selva J.P."/>
            <person name="Gallo C.A."/>
            <person name="Diaz A."/>
            <person name="Albertini E."/>
            <person name="Caccamo M."/>
            <person name="Echenique V."/>
        </authorList>
    </citation>
    <scope>NUCLEOTIDE SEQUENCE [LARGE SCALE GENOMIC DNA]</scope>
    <source>
        <strain evidence="4">cv. Victoria</strain>
        <tissue evidence="3">Leaf</tissue>
    </source>
</reference>
<dbReference type="SUPFAM" id="SSF81383">
    <property type="entry name" value="F-box domain"/>
    <property type="match status" value="1"/>
</dbReference>
<dbReference type="Proteomes" id="UP000324897">
    <property type="component" value="Unassembled WGS sequence"/>
</dbReference>
<evidence type="ECO:0008006" key="5">
    <source>
        <dbReference type="Google" id="ProtNLM"/>
    </source>
</evidence>
<evidence type="ECO:0000259" key="2">
    <source>
        <dbReference type="Pfam" id="PF03478"/>
    </source>
</evidence>
<protein>
    <recommendedName>
        <fullName evidence="5">F-box domain-containing protein</fullName>
    </recommendedName>
</protein>
<comment type="caution">
    <text evidence="3">The sequence shown here is derived from an EMBL/GenBank/DDBJ whole genome shotgun (WGS) entry which is preliminary data.</text>
</comment>
<dbReference type="Pfam" id="PF03478">
    <property type="entry name" value="Beta-prop_KIB1-4"/>
    <property type="match status" value="1"/>
</dbReference>
<dbReference type="InterPro" id="IPR005174">
    <property type="entry name" value="KIB1-4_b-propeller"/>
</dbReference>
<dbReference type="InterPro" id="IPR036047">
    <property type="entry name" value="F-box-like_dom_sf"/>
</dbReference>
<dbReference type="InterPro" id="IPR050942">
    <property type="entry name" value="F-box_BR-signaling"/>
</dbReference>
<dbReference type="OrthoDB" id="691951at2759"/>
<proteinExistence type="predicted"/>
<feature type="domain" description="KIB1-4 beta-propeller" evidence="2">
    <location>
        <begin position="99"/>
        <end position="386"/>
    </location>
</feature>
<feature type="non-terminal residue" evidence="3">
    <location>
        <position position="1"/>
    </location>
</feature>
<gene>
    <name evidence="3" type="ORF">EJB05_30804</name>
</gene>
<organism evidence="3 4">
    <name type="scientific">Eragrostis curvula</name>
    <name type="common">weeping love grass</name>
    <dbReference type="NCBI Taxonomy" id="38414"/>
    <lineage>
        <taxon>Eukaryota</taxon>
        <taxon>Viridiplantae</taxon>
        <taxon>Streptophyta</taxon>
        <taxon>Embryophyta</taxon>
        <taxon>Tracheophyta</taxon>
        <taxon>Spermatophyta</taxon>
        <taxon>Magnoliopsida</taxon>
        <taxon>Liliopsida</taxon>
        <taxon>Poales</taxon>
        <taxon>Poaceae</taxon>
        <taxon>PACMAD clade</taxon>
        <taxon>Chloridoideae</taxon>
        <taxon>Eragrostideae</taxon>
        <taxon>Eragrostidinae</taxon>
        <taxon>Eragrostis</taxon>
    </lineage>
</organism>
<evidence type="ECO:0000313" key="4">
    <source>
        <dbReference type="Proteomes" id="UP000324897"/>
    </source>
</evidence>
<evidence type="ECO:0000259" key="1">
    <source>
        <dbReference type="Pfam" id="PF00646"/>
    </source>
</evidence>
<name>A0A5J9UDD0_9POAL</name>
<sequence>MAVRSCNRAPPWADLPVELVNAVIDHLDFFSTTRLAGVCTSWARAVATKATLPFGTPCLLMTPEEDYLAEAHDDRCDDNDGGDKECTFQLLDHSRGKELSFPAFVAAMRGRWWAGARDDWLATVDKHCNAELVNPYTGRRISLPPLATIPEIQIEEGRTVVFGGVQIEEHFNVVFEGGDYTFCRIIVCETPSAADDAYLVVAMVNVFLLAIARAGDENWTSLKTPHGRCGVEFRDVVLHKGKVFAVTRSGDIYTWDMRAGAFPDSEPEPIRPPHINGQDDDLDLVYGCLWNLAESADGRRLLLVACPHNDKFEDAVYLYERDIDALAGADGAGWNIVTSLGDHSLFLGANFPFLARVVNDQDDRELLWPNCVYHTDSYLFEAGLCDPYYFNVYDLGDKTFKPYREFYANHTGSIQNPIWFRPTLKNFL</sequence>
<dbReference type="InterPro" id="IPR001810">
    <property type="entry name" value="F-box_dom"/>
</dbReference>
<accession>A0A5J9UDD0</accession>
<dbReference type="Pfam" id="PF00646">
    <property type="entry name" value="F-box"/>
    <property type="match status" value="1"/>
</dbReference>
<dbReference type="Gramene" id="TVU21180">
    <property type="protein sequence ID" value="TVU21180"/>
    <property type="gene ID" value="EJB05_30804"/>
</dbReference>
<dbReference type="PANTHER" id="PTHR44259:SF57">
    <property type="entry name" value="DUF1618 DOMAIN-CONTAINING PROTEIN"/>
    <property type="match status" value="1"/>
</dbReference>
<dbReference type="AlphaFoldDB" id="A0A5J9UDD0"/>
<feature type="domain" description="F-box" evidence="1">
    <location>
        <begin position="12"/>
        <end position="47"/>
    </location>
</feature>
<evidence type="ECO:0000313" key="3">
    <source>
        <dbReference type="EMBL" id="TVU21180.1"/>
    </source>
</evidence>
<dbReference type="PANTHER" id="PTHR44259">
    <property type="entry name" value="OS07G0183000 PROTEIN-RELATED"/>
    <property type="match status" value="1"/>
</dbReference>
<keyword evidence="4" id="KW-1185">Reference proteome</keyword>